<evidence type="ECO:0000313" key="2">
    <source>
        <dbReference type="Proteomes" id="UP000008815"/>
    </source>
</evidence>
<keyword evidence="2" id="KW-1185">Reference proteome</keyword>
<dbReference type="KEGG" id="bmu:Bmul_3947"/>
<dbReference type="AlphaFoldDB" id="A0A0H3KME4"/>
<sequence length="163" mass="19008">MKQVHQIGDRITDRAAPPDEDAVRQWLGPKAFKHWRELQSWIDASYPGVFEPDWIYGGKKRGWSLRYKKTRALCTLLPGYRHLSVLVVLGKAEREKFDERRYSWSPQLVKRYDEARAYPDGKWLTVEIASADDRRELTELVGMKRSPVDRPSKGAVAVRARRI</sequence>
<dbReference type="EMBL" id="AP009386">
    <property type="protein sequence ID" value="BAG46405.1"/>
    <property type="molecule type" value="Genomic_DNA"/>
</dbReference>
<reference evidence="1 2" key="1">
    <citation type="submission" date="2007-04" db="EMBL/GenBank/DDBJ databases">
        <title>Complete genome sequence of Burkholderia multivorans ATCC 17616.</title>
        <authorList>
            <person name="Ohtsubo Y."/>
            <person name="Yamashita A."/>
            <person name="Kurokawa K."/>
            <person name="Takami H."/>
            <person name="Yuhara S."/>
            <person name="Nishiyama E."/>
            <person name="Endo R."/>
            <person name="Miyazaki R."/>
            <person name="Ono A."/>
            <person name="Yano K."/>
            <person name="Ito M."/>
            <person name="Sota M."/>
            <person name="Yuji N."/>
            <person name="Hattori M."/>
            <person name="Tsuda M."/>
        </authorList>
    </citation>
    <scope>NUCLEOTIDE SEQUENCE [LARGE SCALE GENOMIC DNA]</scope>
    <source>
        <strain evidence="2">ATCC 17616 / 249</strain>
    </source>
</reference>
<dbReference type="Pfam" id="PF12663">
    <property type="entry name" value="DUF3788"/>
    <property type="match status" value="1"/>
</dbReference>
<protein>
    <recommendedName>
        <fullName evidence="3">DUF3788 domain-containing protein</fullName>
    </recommendedName>
</protein>
<dbReference type="HOGENOM" id="CLU_125862_0_0_4"/>
<dbReference type="eggNOG" id="ENOG5032HTK">
    <property type="taxonomic scope" value="Bacteria"/>
</dbReference>
<dbReference type="Proteomes" id="UP000008815">
    <property type="component" value="Chromosome 2"/>
</dbReference>
<proteinExistence type="predicted"/>
<dbReference type="RefSeq" id="WP_012216774.1">
    <property type="nucleotide sequence ID" value="NC_010086.1"/>
</dbReference>
<evidence type="ECO:0000313" key="1">
    <source>
        <dbReference type="EMBL" id="BAG46405.1"/>
    </source>
</evidence>
<gene>
    <name evidence="1" type="ordered locus">BMULJ_04554</name>
</gene>
<name>A0A0H3KME4_BURM1</name>
<dbReference type="InterPro" id="IPR024265">
    <property type="entry name" value="DUF3788"/>
</dbReference>
<organism evidence="1 2">
    <name type="scientific">Burkholderia multivorans (strain ATCC 17616 / 249)</name>
    <dbReference type="NCBI Taxonomy" id="395019"/>
    <lineage>
        <taxon>Bacteria</taxon>
        <taxon>Pseudomonadati</taxon>
        <taxon>Pseudomonadota</taxon>
        <taxon>Betaproteobacteria</taxon>
        <taxon>Burkholderiales</taxon>
        <taxon>Burkholderiaceae</taxon>
        <taxon>Burkholderia</taxon>
        <taxon>Burkholderia cepacia complex</taxon>
    </lineage>
</organism>
<dbReference type="STRING" id="395019.BMULJ_04554"/>
<accession>A0A0H3KME4</accession>
<dbReference type="KEGG" id="bmj:BMULJ_04554"/>
<evidence type="ECO:0008006" key="3">
    <source>
        <dbReference type="Google" id="ProtNLM"/>
    </source>
</evidence>